<evidence type="ECO:0000313" key="4">
    <source>
        <dbReference type="Proteomes" id="UP000515163"/>
    </source>
</evidence>
<dbReference type="RefSeq" id="XP_031565746.1">
    <property type="nucleotide sequence ID" value="XM_031709886.1"/>
</dbReference>
<keyword evidence="4" id="KW-1185">Reference proteome</keyword>
<dbReference type="PANTHER" id="PTHR10036">
    <property type="entry name" value="CD59 GLYCOPROTEIN"/>
    <property type="match status" value="1"/>
</dbReference>
<feature type="signal peptide" evidence="3">
    <location>
        <begin position="1"/>
        <end position="20"/>
    </location>
</feature>
<feature type="chain" id="PRO_5028100532" evidence="3">
    <location>
        <begin position="21"/>
        <end position="133"/>
    </location>
</feature>
<accession>A0A6P8IGB3</accession>
<dbReference type="Proteomes" id="UP000515163">
    <property type="component" value="Unplaced"/>
</dbReference>
<dbReference type="InterPro" id="IPR045860">
    <property type="entry name" value="Snake_toxin-like_sf"/>
</dbReference>
<keyword evidence="2" id="KW-1015">Disulfide bond</keyword>
<dbReference type="InParanoid" id="A0A6P8IGB3"/>
<keyword evidence="1 3" id="KW-0732">Signal</keyword>
<evidence type="ECO:0000256" key="3">
    <source>
        <dbReference type="SAM" id="SignalP"/>
    </source>
</evidence>
<dbReference type="SUPFAM" id="SSF57302">
    <property type="entry name" value="Snake toxin-like"/>
    <property type="match status" value="1"/>
</dbReference>
<evidence type="ECO:0000256" key="1">
    <source>
        <dbReference type="ARBA" id="ARBA00022729"/>
    </source>
</evidence>
<proteinExistence type="predicted"/>
<dbReference type="GeneID" id="116300916"/>
<name>A0A6P8IGB3_ACTTE</name>
<organism evidence="4 5">
    <name type="scientific">Actinia tenebrosa</name>
    <name type="common">Australian red waratah sea anemone</name>
    <dbReference type="NCBI Taxonomy" id="6105"/>
    <lineage>
        <taxon>Eukaryota</taxon>
        <taxon>Metazoa</taxon>
        <taxon>Cnidaria</taxon>
        <taxon>Anthozoa</taxon>
        <taxon>Hexacorallia</taxon>
        <taxon>Actiniaria</taxon>
        <taxon>Actiniidae</taxon>
        <taxon>Actinia</taxon>
    </lineage>
</organism>
<dbReference type="KEGG" id="aten:116300916"/>
<evidence type="ECO:0000256" key="2">
    <source>
        <dbReference type="ARBA" id="ARBA00023157"/>
    </source>
</evidence>
<dbReference type="OrthoDB" id="5986199at2759"/>
<dbReference type="CDD" id="cd00117">
    <property type="entry name" value="TFP"/>
    <property type="match status" value="1"/>
</dbReference>
<sequence length="133" mass="14468">MKRLILTLICIATTISIVTGLKCYDCESSISYADCDSKRQELTCDASKGQDRCIKVDVSFTLHSQDNKNFKRGCVKKEECSESVNPMCKTAAYGTSKDCNPLCCSTDLCNAGSNLEVSVVILVSCVLGILTLF</sequence>
<evidence type="ECO:0000313" key="5">
    <source>
        <dbReference type="RefSeq" id="XP_031565746.1"/>
    </source>
</evidence>
<dbReference type="Gene3D" id="2.10.60.10">
    <property type="entry name" value="CD59"/>
    <property type="match status" value="1"/>
</dbReference>
<reference evidence="5" key="1">
    <citation type="submission" date="2025-08" db="UniProtKB">
        <authorList>
            <consortium name="RefSeq"/>
        </authorList>
    </citation>
    <scope>IDENTIFICATION</scope>
    <source>
        <tissue evidence="5">Tentacle</tissue>
    </source>
</reference>
<gene>
    <name evidence="5" type="primary">LOC116300916</name>
</gene>
<protein>
    <submittedName>
        <fullName evidence="5">Uncharacterized protein LOC116300916</fullName>
    </submittedName>
</protein>
<dbReference type="AlphaFoldDB" id="A0A6P8IGB3"/>